<evidence type="ECO:0000259" key="1">
    <source>
        <dbReference type="Pfam" id="PF22275"/>
    </source>
</evidence>
<dbReference type="Pfam" id="PF22275">
    <property type="entry name" value="DUF6957"/>
    <property type="match status" value="1"/>
</dbReference>
<dbReference type="EMBL" id="QASO01000128">
    <property type="protein sequence ID" value="PTU76923.1"/>
    <property type="molecule type" value="Genomic_DNA"/>
</dbReference>
<keyword evidence="3" id="KW-1185">Reference proteome</keyword>
<dbReference type="AlphaFoldDB" id="A0A2T5PGR0"/>
<dbReference type="InterPro" id="IPR054232">
    <property type="entry name" value="DUF6957"/>
</dbReference>
<organism evidence="2 3">
    <name type="scientific">Ectopseudomonas oleovorans</name>
    <name type="common">Pseudomonas oleovorans</name>
    <dbReference type="NCBI Taxonomy" id="301"/>
    <lineage>
        <taxon>Bacteria</taxon>
        <taxon>Pseudomonadati</taxon>
        <taxon>Pseudomonadota</taxon>
        <taxon>Gammaproteobacteria</taxon>
        <taxon>Pseudomonadales</taxon>
        <taxon>Pseudomonadaceae</taxon>
        <taxon>Ectopseudomonas</taxon>
    </lineage>
</organism>
<dbReference type="Proteomes" id="UP000244052">
    <property type="component" value="Unassembled WGS sequence"/>
</dbReference>
<comment type="caution">
    <text evidence="2">The sequence shown here is derived from an EMBL/GenBank/DDBJ whole genome shotgun (WGS) entry which is preliminary data.</text>
</comment>
<name>A0A2T5PGR0_ECTOL</name>
<feature type="domain" description="DUF6957" evidence="1">
    <location>
        <begin position="3"/>
        <end position="111"/>
    </location>
</feature>
<reference evidence="2 3" key="1">
    <citation type="submission" date="2018-04" db="EMBL/GenBank/DDBJ databases">
        <title>Pseudomonas sp. nov., isolated from mangrove soil.</title>
        <authorList>
            <person name="Chen C."/>
        </authorList>
    </citation>
    <scope>NUCLEOTIDE SEQUENCE [LARGE SCALE GENOMIC DNA]</scope>
    <source>
        <strain evidence="2 3">JCM 14246</strain>
    </source>
</reference>
<evidence type="ECO:0000313" key="2">
    <source>
        <dbReference type="EMBL" id="PTU76923.1"/>
    </source>
</evidence>
<proteinExistence type="predicted"/>
<gene>
    <name evidence="2" type="ORF">DBO86_22630</name>
</gene>
<protein>
    <recommendedName>
        <fullName evidence="1">DUF6957 domain-containing protein</fullName>
    </recommendedName>
</protein>
<sequence>MPGAKVSQDEAVRIVRERYPYAEYCIVSNWRWIDLEVTPAQLSELTRTNRKPAVIYADTVIYDSSRRWDVDDFVRTSFLHKFEEGFIFKTLNSIYILIGNGVRKRATLEAIGRIF</sequence>
<evidence type="ECO:0000313" key="3">
    <source>
        <dbReference type="Proteomes" id="UP000244052"/>
    </source>
</evidence>
<accession>A0A2T5PGR0</accession>